<feature type="region of interest" description="Disordered" evidence="2">
    <location>
        <begin position="1"/>
        <end position="25"/>
    </location>
</feature>
<dbReference type="RefSeq" id="XP_003243997.1">
    <property type="nucleotide sequence ID" value="XM_003243949.3"/>
</dbReference>
<evidence type="ECO:0000256" key="2">
    <source>
        <dbReference type="SAM" id="MobiDB-lite"/>
    </source>
</evidence>
<feature type="compositionally biased region" description="Polar residues" evidence="2">
    <location>
        <begin position="492"/>
        <end position="512"/>
    </location>
</feature>
<reference evidence="4" key="1">
    <citation type="submission" date="2010-06" db="EMBL/GenBank/DDBJ databases">
        <authorList>
            <person name="Jiang H."/>
            <person name="Abraham K."/>
            <person name="Ali S."/>
            <person name="Alsbrooks S.L."/>
            <person name="Anim B.N."/>
            <person name="Anosike U.S."/>
            <person name="Attaway T."/>
            <person name="Bandaranaike D.P."/>
            <person name="Battles P.K."/>
            <person name="Bell S.N."/>
            <person name="Bell A.V."/>
            <person name="Beltran B."/>
            <person name="Bickham C."/>
            <person name="Bustamante Y."/>
            <person name="Caleb T."/>
            <person name="Canada A."/>
            <person name="Cardenas V."/>
            <person name="Carter K."/>
            <person name="Chacko J."/>
            <person name="Chandrabose M.N."/>
            <person name="Chavez D."/>
            <person name="Chavez A."/>
            <person name="Chen L."/>
            <person name="Chu H.-S."/>
            <person name="Claassen K.J."/>
            <person name="Cockrell R."/>
            <person name="Collins M."/>
            <person name="Cooper J.A."/>
            <person name="Cree A."/>
            <person name="Curry S.M."/>
            <person name="Da Y."/>
            <person name="Dao M.D."/>
            <person name="Das B."/>
            <person name="Davila M.-L."/>
            <person name="Davy-Carroll L."/>
            <person name="Denson S."/>
            <person name="Dinh H."/>
            <person name="Ebong V.E."/>
            <person name="Edwards J.R."/>
            <person name="Egan A."/>
            <person name="El-Daye J."/>
            <person name="Escobedo L."/>
            <person name="Fernandez S."/>
            <person name="Fernando P.R."/>
            <person name="Flagg N."/>
            <person name="Forbes L.D."/>
            <person name="Fowler R.G."/>
            <person name="Fu Q."/>
            <person name="Gabisi R.A."/>
            <person name="Ganer J."/>
            <person name="Garbino Pronczuk A."/>
            <person name="Garcia R.M."/>
            <person name="Garner T."/>
            <person name="Garrett T.E."/>
            <person name="Gonzalez D.A."/>
            <person name="Hamid H."/>
            <person name="Hawkins E.S."/>
            <person name="Hirani K."/>
            <person name="Hogues M.E."/>
            <person name="Hollins B."/>
            <person name="Hsiao C.-H."/>
            <person name="Jabil R."/>
            <person name="James M.L."/>
            <person name="Jhangiani S.N."/>
            <person name="Johnson B."/>
            <person name="Johnson Q."/>
            <person name="Joshi V."/>
            <person name="Kalu J.B."/>
            <person name="Kam C."/>
            <person name="Kashfia A."/>
            <person name="Keebler J."/>
            <person name="Kisamo H."/>
            <person name="Kovar C.L."/>
            <person name="Lago L.A."/>
            <person name="Lai C.-Y."/>
            <person name="Laidlaw J."/>
            <person name="Lara F."/>
            <person name="Le T.-K."/>
            <person name="Lee S.L."/>
            <person name="Legall F.H."/>
            <person name="Lemon S.J."/>
            <person name="Lewis L.R."/>
            <person name="Li B."/>
            <person name="Liu Y."/>
            <person name="Liu Y.-S."/>
            <person name="Lopez J."/>
            <person name="Lozado R.J."/>
            <person name="Lu J."/>
            <person name="Madu R.C."/>
            <person name="Maheshwari M."/>
            <person name="Maheshwari R."/>
            <person name="Malloy K."/>
            <person name="Martinez E."/>
            <person name="Mathew T."/>
            <person name="Mercado I.C."/>
            <person name="Mercado C."/>
            <person name="Meyer B."/>
            <person name="Montgomery K."/>
            <person name="Morgan M.B."/>
            <person name="Munidasa M."/>
            <person name="Nazareth L.V."/>
            <person name="Nelson J."/>
            <person name="Ng B.M."/>
            <person name="Nguyen N.B."/>
            <person name="Nguyen P.Q."/>
            <person name="Nguyen T."/>
            <person name="Obregon M."/>
            <person name="Okwuonu G.O."/>
            <person name="Onwere C.G."/>
            <person name="Orozco G."/>
            <person name="Parra A."/>
            <person name="Patel S."/>
            <person name="Patil S."/>
            <person name="Perez A."/>
            <person name="Perez Y."/>
            <person name="Pham C."/>
            <person name="Primus E.L."/>
            <person name="Pu L.-L."/>
            <person name="Puazo M."/>
            <person name="Qin X."/>
            <person name="Quiroz J.B."/>
            <person name="Reese J."/>
            <person name="Richards S."/>
            <person name="Rives C.M."/>
            <person name="Robberts R."/>
            <person name="Ruiz S.J."/>
            <person name="Ruiz M.J."/>
            <person name="Santibanez J."/>
            <person name="Schneider B.W."/>
            <person name="Sisson I."/>
            <person name="Smith M."/>
            <person name="Sodergren E."/>
            <person name="Song X.-Z."/>
            <person name="Song B.B."/>
            <person name="Summersgill H."/>
            <person name="Thelus R."/>
            <person name="Thornton R.D."/>
            <person name="Trejos Z.Y."/>
            <person name="Usmani K."/>
            <person name="Vattathil S."/>
            <person name="Villasana D."/>
            <person name="Walker D.L."/>
            <person name="Wang S."/>
            <person name="Wang K."/>
            <person name="White C.S."/>
            <person name="Williams A.C."/>
            <person name="Williamson J."/>
            <person name="Wilson K."/>
            <person name="Woghiren I.O."/>
            <person name="Woodworth J.R."/>
            <person name="Worley K.C."/>
            <person name="Wright R.A."/>
            <person name="Wu W."/>
            <person name="Young L."/>
            <person name="Zhang L."/>
            <person name="Zhang J."/>
            <person name="Zhu Y."/>
            <person name="Muzny D.M."/>
            <person name="Weinstock G."/>
            <person name="Gibbs R.A."/>
        </authorList>
    </citation>
    <scope>NUCLEOTIDE SEQUENCE [LARGE SCALE GENOMIC DNA]</scope>
    <source>
        <strain evidence="4">LSR1</strain>
    </source>
</reference>
<organism evidence="3 4">
    <name type="scientific">Acyrthosiphon pisum</name>
    <name type="common">Pea aphid</name>
    <dbReference type="NCBI Taxonomy" id="7029"/>
    <lineage>
        <taxon>Eukaryota</taxon>
        <taxon>Metazoa</taxon>
        <taxon>Ecdysozoa</taxon>
        <taxon>Arthropoda</taxon>
        <taxon>Hexapoda</taxon>
        <taxon>Insecta</taxon>
        <taxon>Pterygota</taxon>
        <taxon>Neoptera</taxon>
        <taxon>Paraneoptera</taxon>
        <taxon>Hemiptera</taxon>
        <taxon>Sternorrhyncha</taxon>
        <taxon>Aphidomorpha</taxon>
        <taxon>Aphidoidea</taxon>
        <taxon>Aphididae</taxon>
        <taxon>Macrosiphini</taxon>
        <taxon>Acyrthosiphon</taxon>
    </lineage>
</organism>
<proteinExistence type="predicted"/>
<reference evidence="3" key="2">
    <citation type="submission" date="2022-06" db="UniProtKB">
        <authorList>
            <consortium name="EnsemblMetazoa"/>
        </authorList>
    </citation>
    <scope>IDENTIFICATION</scope>
</reference>
<accession>A0A8R2AGE8</accession>
<feature type="region of interest" description="Disordered" evidence="2">
    <location>
        <begin position="488"/>
        <end position="512"/>
    </location>
</feature>
<feature type="coiled-coil region" evidence="1">
    <location>
        <begin position="170"/>
        <end position="197"/>
    </location>
</feature>
<feature type="region of interest" description="Disordered" evidence="2">
    <location>
        <begin position="63"/>
        <end position="104"/>
    </location>
</feature>
<dbReference type="EnsemblMetazoa" id="XM_003243949.3">
    <property type="protein sequence ID" value="XP_003243997.1"/>
    <property type="gene ID" value="LOC100574063"/>
</dbReference>
<dbReference type="GeneID" id="100574063"/>
<dbReference type="KEGG" id="api:100574063"/>
<dbReference type="AlphaFoldDB" id="A0A8R2AGE8"/>
<feature type="compositionally biased region" description="Basic residues" evidence="2">
    <location>
        <begin position="68"/>
        <end position="104"/>
    </location>
</feature>
<name>A0A8R2AGE8_ACYPI</name>
<evidence type="ECO:0000256" key="1">
    <source>
        <dbReference type="SAM" id="Coils"/>
    </source>
</evidence>
<dbReference type="Proteomes" id="UP000007819">
    <property type="component" value="Chromosome X"/>
</dbReference>
<keyword evidence="1" id="KW-0175">Coiled coil</keyword>
<keyword evidence="4" id="KW-1185">Reference proteome</keyword>
<evidence type="ECO:0000313" key="4">
    <source>
        <dbReference type="Proteomes" id="UP000007819"/>
    </source>
</evidence>
<protein>
    <submittedName>
        <fullName evidence="3">Uncharacterized protein</fullName>
    </submittedName>
</protein>
<evidence type="ECO:0000313" key="3">
    <source>
        <dbReference type="EnsemblMetazoa" id="XP_003243997.1"/>
    </source>
</evidence>
<sequence length="512" mass="59139">MVKINIKSKNKSKRKSKTKKAKKPKKIIKTIDTVIPISTPVGSVHFDEFLKICREPKLIQNTTEIAKKTKNKSTKGKKSKKSTKTKKTKKIKKTKKTKKSKKSKKIGISKVKVVVKPDDILPPPQPTLFPLIKALLLPSDDDTLDENTLFSEFVVGKPETFMKQSSIRELTIIEQQANNTVDEINNLEEKIKTLMQKPKLNETEIIELENQQLLVMKLLNDFENNLAKIRDIFKNDNLDNTNETDTDKEDIKCHITDKTESDQMNVEKWYEINDLAYLLSPNTSFEKGITVSDGLLEMLDELKDKKKSPKNNAKRNDVFKRLKNKFSILLPPPNVDGNKEYLMWVDKKLHRDHRDMLNGTKNLKIFQCWNQLELKYNIINALMISLKDAIKSTSPFYYASNNTKSQFAVDQSILVQALDEFKRKTRNTFLHAGLEDYWKINPESIRLGSRPCFDVTIRQRNTVIDNIVPIDKRTFSFLQRNPIKMNDKNCKDTIQPSSSKNSEIEVGNTNYN</sequence>
<dbReference type="OrthoDB" id="6608655at2759"/>